<evidence type="ECO:0008006" key="3">
    <source>
        <dbReference type="Google" id="ProtNLM"/>
    </source>
</evidence>
<organism evidence="2">
    <name type="scientific">Cuerna arida</name>
    <dbReference type="NCBI Taxonomy" id="1464854"/>
    <lineage>
        <taxon>Eukaryota</taxon>
        <taxon>Metazoa</taxon>
        <taxon>Ecdysozoa</taxon>
        <taxon>Arthropoda</taxon>
        <taxon>Hexapoda</taxon>
        <taxon>Insecta</taxon>
        <taxon>Pterygota</taxon>
        <taxon>Neoptera</taxon>
        <taxon>Paraneoptera</taxon>
        <taxon>Hemiptera</taxon>
        <taxon>Auchenorrhyncha</taxon>
        <taxon>Membracoidea</taxon>
        <taxon>Cicadellidae</taxon>
        <taxon>Cicadellinae</taxon>
        <taxon>Proconiini</taxon>
        <taxon>Cuerna</taxon>
    </lineage>
</organism>
<sequence>MKISIIIFLFGLVVVKGDWFPGGKTDTDASDKENLKQINEIFQKIMQDYLIGGTVTLEDLYCKKQIVAGWRYNCHVKVNYVCKKPISECKGKPNRSSSCSASFWLPPGLRDKLLYFGNGKPTCYPDIY</sequence>
<protein>
    <recommendedName>
        <fullName evidence="3">Cystatin domain-containing protein</fullName>
    </recommendedName>
</protein>
<dbReference type="AlphaFoldDB" id="A0A1B6GPW9"/>
<name>A0A1B6GPW9_9HEMI</name>
<dbReference type="EMBL" id="GECZ01005291">
    <property type="protein sequence ID" value="JAS64478.1"/>
    <property type="molecule type" value="Transcribed_RNA"/>
</dbReference>
<feature type="chain" id="PRO_5008583828" description="Cystatin domain-containing protein" evidence="1">
    <location>
        <begin position="18"/>
        <end position="128"/>
    </location>
</feature>
<evidence type="ECO:0000313" key="2">
    <source>
        <dbReference type="EMBL" id="JAS64478.1"/>
    </source>
</evidence>
<keyword evidence="1" id="KW-0732">Signal</keyword>
<feature type="signal peptide" evidence="1">
    <location>
        <begin position="1"/>
        <end position="17"/>
    </location>
</feature>
<reference evidence="2" key="1">
    <citation type="submission" date="2015-11" db="EMBL/GenBank/DDBJ databases">
        <title>De novo transcriptome assembly of four potential Pierce s Disease insect vectors from Arizona vineyards.</title>
        <authorList>
            <person name="Tassone E.E."/>
        </authorList>
    </citation>
    <scope>NUCLEOTIDE SEQUENCE</scope>
</reference>
<accession>A0A1B6GPW9</accession>
<proteinExistence type="predicted"/>
<evidence type="ECO:0000256" key="1">
    <source>
        <dbReference type="SAM" id="SignalP"/>
    </source>
</evidence>
<gene>
    <name evidence="2" type="ORF">g.24094</name>
</gene>